<dbReference type="EMBL" id="JBGBPQ010000028">
    <property type="protein sequence ID" value="KAL1496817.1"/>
    <property type="molecule type" value="Genomic_DNA"/>
</dbReference>
<evidence type="ECO:0000313" key="4">
    <source>
        <dbReference type="EMBL" id="KAL1496817.1"/>
    </source>
</evidence>
<dbReference type="SUPFAM" id="SSF50729">
    <property type="entry name" value="PH domain-like"/>
    <property type="match status" value="1"/>
</dbReference>
<proteinExistence type="predicted"/>
<keyword evidence="2" id="KW-0812">Transmembrane</keyword>
<keyword evidence="2" id="KW-0472">Membrane</keyword>
<feature type="transmembrane region" description="Helical" evidence="2">
    <location>
        <begin position="377"/>
        <end position="397"/>
    </location>
</feature>
<dbReference type="InterPro" id="IPR001849">
    <property type="entry name" value="PH_domain"/>
</dbReference>
<feature type="region of interest" description="Disordered" evidence="1">
    <location>
        <begin position="120"/>
        <end position="295"/>
    </location>
</feature>
<gene>
    <name evidence="4" type="ORF">AB1Y20_014403</name>
</gene>
<evidence type="ECO:0000256" key="2">
    <source>
        <dbReference type="SAM" id="Phobius"/>
    </source>
</evidence>
<evidence type="ECO:0000313" key="5">
    <source>
        <dbReference type="Proteomes" id="UP001515480"/>
    </source>
</evidence>
<keyword evidence="2" id="KW-1133">Transmembrane helix</keyword>
<reference evidence="4 5" key="1">
    <citation type="journal article" date="2024" name="Science">
        <title>Giant polyketide synthase enzymes in the biosynthesis of giant marine polyether toxins.</title>
        <authorList>
            <person name="Fallon T.R."/>
            <person name="Shende V.V."/>
            <person name="Wierzbicki I.H."/>
            <person name="Pendleton A.L."/>
            <person name="Watervoot N.F."/>
            <person name="Auber R.P."/>
            <person name="Gonzalez D.J."/>
            <person name="Wisecaver J.H."/>
            <person name="Moore B.S."/>
        </authorList>
    </citation>
    <scope>NUCLEOTIDE SEQUENCE [LARGE SCALE GENOMIC DNA]</scope>
    <source>
        <strain evidence="4 5">12B1</strain>
    </source>
</reference>
<evidence type="ECO:0000259" key="3">
    <source>
        <dbReference type="PROSITE" id="PS50003"/>
    </source>
</evidence>
<name>A0AB34IEW4_PRYPA</name>
<organism evidence="4 5">
    <name type="scientific">Prymnesium parvum</name>
    <name type="common">Toxic golden alga</name>
    <dbReference type="NCBI Taxonomy" id="97485"/>
    <lineage>
        <taxon>Eukaryota</taxon>
        <taxon>Haptista</taxon>
        <taxon>Haptophyta</taxon>
        <taxon>Prymnesiophyceae</taxon>
        <taxon>Prymnesiales</taxon>
        <taxon>Prymnesiaceae</taxon>
        <taxon>Prymnesium</taxon>
    </lineage>
</organism>
<protein>
    <recommendedName>
        <fullName evidence="3">PH domain-containing protein</fullName>
    </recommendedName>
</protein>
<dbReference type="AlphaFoldDB" id="A0AB34IEW4"/>
<dbReference type="InterPro" id="IPR011993">
    <property type="entry name" value="PH-like_dom_sf"/>
</dbReference>
<feature type="transmembrane region" description="Helical" evidence="2">
    <location>
        <begin position="467"/>
        <end position="486"/>
    </location>
</feature>
<dbReference type="Gene3D" id="2.30.29.30">
    <property type="entry name" value="Pleckstrin-homology domain (PH domain)/Phosphotyrosine-binding domain (PTB)"/>
    <property type="match status" value="1"/>
</dbReference>
<dbReference type="PROSITE" id="PS50003">
    <property type="entry name" value="PH_DOMAIN"/>
    <property type="match status" value="1"/>
</dbReference>
<feature type="domain" description="PH" evidence="3">
    <location>
        <begin position="1"/>
        <end position="105"/>
    </location>
</feature>
<accession>A0AB34IEW4</accession>
<keyword evidence="5" id="KW-1185">Reference proteome</keyword>
<comment type="caution">
    <text evidence="4">The sequence shown here is derived from an EMBL/GenBank/DDBJ whole genome shotgun (WGS) entry which is preliminary data.</text>
</comment>
<dbReference type="Proteomes" id="UP001515480">
    <property type="component" value="Unassembled WGS sequence"/>
</dbReference>
<sequence>MHGRLQRESTSVGLLSVWRERYLLLTDSSALACFASLAAYQQRQPPIETALLQGALLSNPKSARRGRYAFRLDTFDENGAHKWMLSSSNANDALSWVHALEAAGIASSFSTELMYAQFESSSAPNSPAPIAAPDSLGKTEETPAEGMAEQNSSAAADDTPTDGISELEGKSAAHATPARGSSELEGKATANSIPAEGSSELGGTTPAEEPSELEGKATVNTTPAEGSSELEGKATVNTTPAEGSSELEGKATVHTTPAEGSSELGGKATVHTTPAEESSELGGKATVNTTPAEGSSEPALVFKEALCSYDWPLARRLAATKSQRLDVDESQQRAEWLRSLVQNGRFEEAKALAIYVHEVETIEAARSAARAKRGWRVFLVLSCVITTIALGLLFLYLGQTPVPSSEGTAVPSAPLLSPSPPQPPLAKAIFTATPPSPSSARLETTGTALGQQATISYATADLAPRQLSLGVLYGAPVVVSLMYGYFSFRRRASARSSSLL</sequence>
<evidence type="ECO:0000256" key="1">
    <source>
        <dbReference type="SAM" id="MobiDB-lite"/>
    </source>
</evidence>
<feature type="compositionally biased region" description="Low complexity" evidence="1">
    <location>
        <begin position="120"/>
        <end position="133"/>
    </location>
</feature>